<dbReference type="Pfam" id="PF18052">
    <property type="entry name" value="Rx_N"/>
    <property type="match status" value="1"/>
</dbReference>
<keyword evidence="5" id="KW-0547">Nucleotide-binding</keyword>
<evidence type="ECO:0000256" key="8">
    <source>
        <dbReference type="ARBA" id="ARBA00023125"/>
    </source>
</evidence>
<keyword evidence="10" id="KW-0539">Nucleus</keyword>
<evidence type="ECO:0000256" key="10">
    <source>
        <dbReference type="ARBA" id="ARBA00023242"/>
    </source>
</evidence>
<dbReference type="GO" id="GO:0000166">
    <property type="term" value="F:nucleotide binding"/>
    <property type="evidence" value="ECO:0007669"/>
    <property type="project" value="UniProtKB-KW"/>
</dbReference>
<evidence type="ECO:0000256" key="9">
    <source>
        <dbReference type="ARBA" id="ARBA00023163"/>
    </source>
</evidence>
<keyword evidence="8" id="KW-0238">DNA-binding</keyword>
<keyword evidence="6" id="KW-0611">Plant defense</keyword>
<feature type="domain" description="Disease resistance N-terminal" evidence="12">
    <location>
        <begin position="12"/>
        <end position="99"/>
    </location>
</feature>
<name>Q2QU83_ORYSJ</name>
<dbReference type="InterPro" id="IPR041118">
    <property type="entry name" value="Rx_N"/>
</dbReference>
<evidence type="ECO:0000256" key="5">
    <source>
        <dbReference type="ARBA" id="ARBA00022741"/>
    </source>
</evidence>
<comment type="similarity">
    <text evidence="2">Belongs to the disease resistance NB-LRR family.</text>
</comment>
<dbReference type="PANTHER" id="PTHR19338:SF65">
    <property type="entry name" value="OS06G0163900 PROTEIN"/>
    <property type="match status" value="1"/>
</dbReference>
<evidence type="ECO:0000256" key="1">
    <source>
        <dbReference type="ARBA" id="ARBA00004123"/>
    </source>
</evidence>
<reference evidence="13" key="1">
    <citation type="journal article" date="2005" name="BMC Biol.">
        <title>The sequence of rice chromosomes 11 and 12, rich in disease resistance genes and recent gene duplications.</title>
        <authorList>
            <consortium name="The rice chromosomes 11 and 12 sequencing consortia"/>
        </authorList>
    </citation>
    <scope>NUCLEOTIDE SEQUENCE [LARGE SCALE GENOMIC DNA]</scope>
</reference>
<keyword evidence="9" id="KW-0804">Transcription</keyword>
<dbReference type="InterPro" id="IPR015300">
    <property type="entry name" value="DNA-bd_pseudobarrel_sf"/>
</dbReference>
<evidence type="ECO:0000256" key="4">
    <source>
        <dbReference type="ARBA" id="ARBA00022737"/>
    </source>
</evidence>
<organism evidence="13">
    <name type="scientific">Oryza sativa subsp. japonica</name>
    <name type="common">Rice</name>
    <dbReference type="NCBI Taxonomy" id="39947"/>
    <lineage>
        <taxon>Eukaryota</taxon>
        <taxon>Viridiplantae</taxon>
        <taxon>Streptophyta</taxon>
        <taxon>Embryophyta</taxon>
        <taxon>Tracheophyta</taxon>
        <taxon>Spermatophyta</taxon>
        <taxon>Magnoliopsida</taxon>
        <taxon>Liliopsida</taxon>
        <taxon>Poales</taxon>
        <taxon>Poaceae</taxon>
        <taxon>BOP clade</taxon>
        <taxon>Oryzoideae</taxon>
        <taxon>Oryzeae</taxon>
        <taxon>Oryzinae</taxon>
        <taxon>Oryza</taxon>
        <taxon>Oryza sativa</taxon>
    </lineage>
</organism>
<evidence type="ECO:0000256" key="11">
    <source>
        <dbReference type="SAM" id="MobiDB-lite"/>
    </source>
</evidence>
<feature type="region of interest" description="Disordered" evidence="11">
    <location>
        <begin position="213"/>
        <end position="233"/>
    </location>
</feature>
<reference evidence="13" key="3">
    <citation type="submission" date="2006-01" db="EMBL/GenBank/DDBJ databases">
        <authorList>
            <person name="Buell R."/>
        </authorList>
    </citation>
    <scope>NUCLEOTIDE SEQUENCE</scope>
</reference>
<evidence type="ECO:0000256" key="2">
    <source>
        <dbReference type="ARBA" id="ARBA00008894"/>
    </source>
</evidence>
<keyword evidence="7" id="KW-0805">Transcription regulation</keyword>
<accession>Q2QU83</accession>
<dbReference type="AlphaFoldDB" id="Q2QU83"/>
<dbReference type="Gene3D" id="1.20.5.4130">
    <property type="match status" value="1"/>
</dbReference>
<dbReference type="CDD" id="cd14798">
    <property type="entry name" value="RX-CC_like"/>
    <property type="match status" value="1"/>
</dbReference>
<evidence type="ECO:0000256" key="6">
    <source>
        <dbReference type="ARBA" id="ARBA00022821"/>
    </source>
</evidence>
<dbReference type="GO" id="GO:0006952">
    <property type="term" value="P:defense response"/>
    <property type="evidence" value="ECO:0007669"/>
    <property type="project" value="UniProtKB-KW"/>
</dbReference>
<dbReference type="EMBL" id="DP000011">
    <property type="protein sequence ID" value="ABA97381.1"/>
    <property type="molecule type" value="Genomic_DNA"/>
</dbReference>
<dbReference type="PANTHER" id="PTHR19338">
    <property type="entry name" value="TRANSLOCASE OF INNER MITOCHONDRIAL MEMBRANE 13 HOMOLOG"/>
    <property type="match status" value="1"/>
</dbReference>
<comment type="subcellular location">
    <subcellularLocation>
        <location evidence="1">Nucleus</location>
    </subcellularLocation>
</comment>
<evidence type="ECO:0000256" key="3">
    <source>
        <dbReference type="ARBA" id="ARBA00022614"/>
    </source>
</evidence>
<evidence type="ECO:0000313" key="13">
    <source>
        <dbReference type="EMBL" id="ABA97381.1"/>
    </source>
</evidence>
<gene>
    <name evidence="13" type="ordered locus">LOC_Os12g17140</name>
</gene>
<dbReference type="SUPFAM" id="SSF101936">
    <property type="entry name" value="DNA-binding pseudobarrel domain"/>
    <property type="match status" value="1"/>
</dbReference>
<keyword evidence="4" id="KW-0677">Repeat</keyword>
<dbReference type="InterPro" id="IPR038005">
    <property type="entry name" value="RX-like_CC"/>
</dbReference>
<protein>
    <submittedName>
        <fullName evidence="13">NBS-LRR disease resistance protein, putative</fullName>
    </submittedName>
</protein>
<proteinExistence type="inferred from homology"/>
<evidence type="ECO:0000256" key="7">
    <source>
        <dbReference type="ARBA" id="ARBA00023015"/>
    </source>
</evidence>
<evidence type="ECO:0000259" key="12">
    <source>
        <dbReference type="Pfam" id="PF18052"/>
    </source>
</evidence>
<dbReference type="GO" id="GO:0005634">
    <property type="term" value="C:nucleus"/>
    <property type="evidence" value="ECO:0007669"/>
    <property type="project" value="UniProtKB-SubCell"/>
</dbReference>
<sequence>MAGAIVSASVGVLNPLLTKLSSLIEGEYKLLKSVKKDIIFLRNELSSISVLLEHLSNKEDKLDGPTMEWRNNMLELAYDIEDCIDLFIHKLSCGDANANFVRKIGSKIKKLWGKHQITECIQELKNRVMEEDQRRKRYQIDDFISEPSMVEIDPRLLALYEEVERLVGIDGPREKIVKWIMHKDWSSEQRKVVSIVGWVGSSSMSDATAAEDAEDCSATSLMPESKKEEGKGEMGGVVRSFSTQFAEFEAFSIPFSEQYINEHLPIEDLLVTVVGSTVSYPMRLMKSKDKQATFTTGWNKLVGDKLFELCDVCVFMFSENDAELTLSLELLNNCEG</sequence>
<reference evidence="13" key="2">
    <citation type="submission" date="2005-04" db="EMBL/GenBank/DDBJ databases">
        <authorList>
            <person name="Buell C.R."/>
            <person name="Wing R.A."/>
            <person name="McCombie W.A."/>
            <person name="Ouyang S."/>
        </authorList>
    </citation>
    <scope>NUCLEOTIDE SEQUENCE</scope>
</reference>
<dbReference type="Gene3D" id="2.40.330.10">
    <property type="entry name" value="DNA-binding pseudobarrel domain"/>
    <property type="match status" value="1"/>
</dbReference>
<keyword evidence="3" id="KW-0433">Leucine-rich repeat</keyword>
<dbReference type="GO" id="GO:0003677">
    <property type="term" value="F:DNA binding"/>
    <property type="evidence" value="ECO:0007669"/>
    <property type="project" value="UniProtKB-KW"/>
</dbReference>